<name>A0A9X1XK89_9VIBR</name>
<evidence type="ECO:0000313" key="3">
    <source>
        <dbReference type="Proteomes" id="UP001139559"/>
    </source>
</evidence>
<gene>
    <name evidence="2" type="ORF">KP803_04105</name>
</gene>
<dbReference type="InterPro" id="IPR009506">
    <property type="entry name" value="YjiS-like"/>
</dbReference>
<dbReference type="EMBL" id="JAJHVV010000002">
    <property type="protein sequence ID" value="MCK6262450.1"/>
    <property type="molecule type" value="Genomic_DNA"/>
</dbReference>
<organism evidence="2 3">
    <name type="scientific">Vibrio amylolyticus</name>
    <dbReference type="NCBI Taxonomy" id="2847292"/>
    <lineage>
        <taxon>Bacteria</taxon>
        <taxon>Pseudomonadati</taxon>
        <taxon>Pseudomonadota</taxon>
        <taxon>Gammaproteobacteria</taxon>
        <taxon>Vibrionales</taxon>
        <taxon>Vibrionaceae</taxon>
        <taxon>Vibrio</taxon>
    </lineage>
</organism>
<proteinExistence type="predicted"/>
<dbReference type="AlphaFoldDB" id="A0A9X1XK89"/>
<accession>A0A9X1XK89</accession>
<sequence>MNRTITTSQPSVNLIKAFFSLIKRWSQRSRSRKQLAELSPHMLADIGLNREQANFESNRRFWN</sequence>
<dbReference type="RefSeq" id="WP_248007762.1">
    <property type="nucleotide sequence ID" value="NZ_JAJHVV010000002.1"/>
</dbReference>
<reference evidence="2" key="1">
    <citation type="submission" date="2021-11" db="EMBL/GenBank/DDBJ databases">
        <title>Vibrio ZSDE26 sp. nov. and Vibrio ZSDZ34 sp. nov., isolated from coastal seawater in Qingdao.</title>
        <authorList>
            <person name="Zhang P."/>
        </authorList>
    </citation>
    <scope>NUCLEOTIDE SEQUENCE</scope>
    <source>
        <strain evidence="2">ZSDE26</strain>
    </source>
</reference>
<feature type="domain" description="YjiS-like" evidence="1">
    <location>
        <begin position="19"/>
        <end position="53"/>
    </location>
</feature>
<comment type="caution">
    <text evidence="2">The sequence shown here is derived from an EMBL/GenBank/DDBJ whole genome shotgun (WGS) entry which is preliminary data.</text>
</comment>
<dbReference type="Pfam" id="PF06568">
    <property type="entry name" value="YjiS-like"/>
    <property type="match status" value="1"/>
</dbReference>
<protein>
    <submittedName>
        <fullName evidence="2">DUF1127 domain-containing protein</fullName>
    </submittedName>
</protein>
<dbReference type="Proteomes" id="UP001139559">
    <property type="component" value="Unassembled WGS sequence"/>
</dbReference>
<keyword evidence="3" id="KW-1185">Reference proteome</keyword>
<evidence type="ECO:0000259" key="1">
    <source>
        <dbReference type="Pfam" id="PF06568"/>
    </source>
</evidence>
<evidence type="ECO:0000313" key="2">
    <source>
        <dbReference type="EMBL" id="MCK6262450.1"/>
    </source>
</evidence>